<reference evidence="1 2" key="1">
    <citation type="submission" date="2018-06" db="EMBL/GenBank/DDBJ databases">
        <authorList>
            <consortium name="Pathogen Informatics"/>
            <person name="Doyle S."/>
        </authorList>
    </citation>
    <scope>NUCLEOTIDE SEQUENCE [LARGE SCALE GENOMIC DNA]</scope>
    <source>
        <strain evidence="1 2">NCTC9645</strain>
    </source>
</reference>
<protein>
    <submittedName>
        <fullName evidence="1">Uncharacterized protein</fullName>
    </submittedName>
</protein>
<accession>A0A2X3IVW2</accession>
<evidence type="ECO:0000313" key="2">
    <source>
        <dbReference type="Proteomes" id="UP000250675"/>
    </source>
</evidence>
<organism evidence="1 2">
    <name type="scientific">Klebsiella pneumoniae</name>
    <dbReference type="NCBI Taxonomy" id="573"/>
    <lineage>
        <taxon>Bacteria</taxon>
        <taxon>Pseudomonadati</taxon>
        <taxon>Pseudomonadota</taxon>
        <taxon>Gammaproteobacteria</taxon>
        <taxon>Enterobacterales</taxon>
        <taxon>Enterobacteriaceae</taxon>
        <taxon>Klebsiella/Raoultella group</taxon>
        <taxon>Klebsiella</taxon>
        <taxon>Klebsiella pneumoniae complex</taxon>
    </lineage>
</organism>
<sequence>MTDYGGSKTPKMNVTTGKRRLKFSTRSTASLASGWMLQPLRVMRYALTISLSWMTR</sequence>
<evidence type="ECO:0000313" key="1">
    <source>
        <dbReference type="EMBL" id="SQC86865.1"/>
    </source>
</evidence>
<dbReference type="EMBL" id="UASO01000009">
    <property type="protein sequence ID" value="SQC86865.1"/>
    <property type="molecule type" value="Genomic_DNA"/>
</dbReference>
<dbReference type="AlphaFoldDB" id="A0A2X3IVW2"/>
<proteinExistence type="predicted"/>
<dbReference type="Proteomes" id="UP000250675">
    <property type="component" value="Unassembled WGS sequence"/>
</dbReference>
<gene>
    <name evidence="1" type="ORF">NCTC9645_04965</name>
</gene>
<name>A0A2X3IVW2_KLEPN</name>